<evidence type="ECO:0000313" key="4">
    <source>
        <dbReference type="Proteomes" id="UP001605036"/>
    </source>
</evidence>
<dbReference type="InterPro" id="IPR039741">
    <property type="entry name" value="UDP-sugar_pyrophosphorylase"/>
</dbReference>
<dbReference type="SUPFAM" id="SSF53448">
    <property type="entry name" value="Nucleotide-diphospho-sugar transferases"/>
    <property type="match status" value="1"/>
</dbReference>
<dbReference type="PANTHER" id="PTHR11952:SF14">
    <property type="entry name" value="UTP--GLUCOSE-1-PHOSPHATE URIDYLYLTRANSFERASE 3, CHLOROPLASTIC"/>
    <property type="match status" value="1"/>
</dbReference>
<dbReference type="EMBL" id="JBHFFA010000003">
    <property type="protein sequence ID" value="KAL2635747.1"/>
    <property type="molecule type" value="Genomic_DNA"/>
</dbReference>
<evidence type="ECO:0000256" key="1">
    <source>
        <dbReference type="SAM" id="MobiDB-lite"/>
    </source>
</evidence>
<reference evidence="3 4" key="1">
    <citation type="submission" date="2024-09" db="EMBL/GenBank/DDBJ databases">
        <title>Chromosome-scale assembly of Riccia fluitans.</title>
        <authorList>
            <person name="Paukszto L."/>
            <person name="Sawicki J."/>
            <person name="Karawczyk K."/>
            <person name="Piernik-Szablinska J."/>
            <person name="Szczecinska M."/>
            <person name="Mazdziarz M."/>
        </authorList>
    </citation>
    <scope>NUCLEOTIDE SEQUENCE [LARGE SCALE GENOMIC DNA]</scope>
    <source>
        <strain evidence="3">Rf_01</strain>
        <tissue evidence="3">Aerial parts of the thallus</tissue>
    </source>
</reference>
<keyword evidence="4" id="KW-1185">Reference proteome</keyword>
<proteinExistence type="predicted"/>
<dbReference type="Gene3D" id="3.90.550.10">
    <property type="entry name" value="Spore Coat Polysaccharide Biosynthesis Protein SpsA, Chain A"/>
    <property type="match status" value="1"/>
</dbReference>
<dbReference type="InterPro" id="IPR029044">
    <property type="entry name" value="Nucleotide-diphossugar_trans"/>
</dbReference>
<dbReference type="Pfam" id="PF25441">
    <property type="entry name" value="Hexapep_UGP3_C"/>
    <property type="match status" value="1"/>
</dbReference>
<dbReference type="PANTHER" id="PTHR11952">
    <property type="entry name" value="UDP- GLUCOSE PYROPHOSPHORYLASE"/>
    <property type="match status" value="1"/>
</dbReference>
<protein>
    <recommendedName>
        <fullName evidence="2">UGP3-like C-terminal hexapeptide repeats domain-containing protein</fullName>
    </recommendedName>
</protein>
<accession>A0ABD1YY92</accession>
<evidence type="ECO:0000313" key="3">
    <source>
        <dbReference type="EMBL" id="KAL2635747.1"/>
    </source>
</evidence>
<gene>
    <name evidence="3" type="ORF">R1flu_007226</name>
</gene>
<evidence type="ECO:0000259" key="2">
    <source>
        <dbReference type="Pfam" id="PF25441"/>
    </source>
</evidence>
<dbReference type="Proteomes" id="UP001605036">
    <property type="component" value="Unassembled WGS sequence"/>
</dbReference>
<feature type="region of interest" description="Disordered" evidence="1">
    <location>
        <begin position="728"/>
        <end position="750"/>
    </location>
</feature>
<feature type="compositionally biased region" description="Basic residues" evidence="1">
    <location>
        <begin position="728"/>
        <end position="738"/>
    </location>
</feature>
<name>A0ABD1YY92_9MARC</name>
<dbReference type="AlphaFoldDB" id="A0ABD1YY92"/>
<feature type="domain" description="UGP3-like C-terminal hexapeptide repeats" evidence="2">
    <location>
        <begin position="806"/>
        <end position="969"/>
    </location>
</feature>
<organism evidence="3 4">
    <name type="scientific">Riccia fluitans</name>
    <dbReference type="NCBI Taxonomy" id="41844"/>
    <lineage>
        <taxon>Eukaryota</taxon>
        <taxon>Viridiplantae</taxon>
        <taxon>Streptophyta</taxon>
        <taxon>Embryophyta</taxon>
        <taxon>Marchantiophyta</taxon>
        <taxon>Marchantiopsida</taxon>
        <taxon>Marchantiidae</taxon>
        <taxon>Marchantiales</taxon>
        <taxon>Ricciaceae</taxon>
        <taxon>Riccia</taxon>
    </lineage>
</organism>
<comment type="caution">
    <text evidence="3">The sequence shown here is derived from an EMBL/GenBank/DDBJ whole genome shotgun (WGS) entry which is preliminary data.</text>
</comment>
<dbReference type="InterPro" id="IPR057388">
    <property type="entry name" value="Hexapep_UGP3_C"/>
</dbReference>
<sequence length="984" mass="109443">MATHIALQSVHQLGGMQELRYASLGAQSIAASAPSQLNDRLAGEKFGARGLGFRTSKQLVDNGIFRILLERSRDKQKFLKSFSKRCSISCERGNDEERWGGVHGRDVQSSKQRRSSYVPLALSTLPITQPSPDTEKAEKWRLDDEIWELQGLQKQLASCMNLKEKLSVLEANVRVRNVFGGVGRRGIYVKPAVALASKVLDQRGLYLLKCLVAIGQDHVLDYSAALDDGRLDYIDSDCEKPSKEESPVSSVKEALRRLAEAIESWDGSSNQFWLDMPNLITSWSHEMINMNHKERSHNLENLGTSENGEENRLLQSLNDLRRVLERLEKFYDSIGGIIGYQLKVLELIKASEVEEDSVPHPFSQGRFSVPRGPDLAKDEAYATRAASWGLEGLPKMGEIYPLGGAGDRLGLVDEVTGECLPVAMLPYCGRTLLEGLIRDLQAREFLYFKVFGKQHITPVAIMTSAAKKNNERVLALCKSHGWFGRGKDNFRLFEQPLVPTVAAANGQWLMREPLQAVLKPGGHGVIWKLAHDDGIFSWFKSRERKAAIIRQISNAIAGTDCTLLALSGIGLQYKKKFGFASCDRNVGTAEGVNVLMERRNADGSWEYGVTCIEYTEFNKLGILDVPVTPGSTQAQYPANTNVLFVDIDSVERIASTQTAAALPGMILNLKKPIQYVDSAGQKHSVLAGRLECTMQNVADSLVNKRSSRLSPKDSDKLDTYVIYNQRRKVTSSAKRRRKPGETSLHQTPDGSFLDVTRNGYDLLSHCGVQMPEMEDHHRYVDSGPPFIVLIHPSLGPLWNIVSQKVRGGSLAPKSELQLEIAEFAWRNVQLDGSLMVRATNVMGAVESDDNGESILQYGVRCGRCRLTNVKVVNKGVDWLCKNNVYWQNKISRAETLEIILQEDAEFEANDVTIEGSHKFFVPKGHRMLVRSSPSGMKCTLEKMSESASNQGSWSWSYNLQASGEVVLQMISNGPTHFPQDIPTV</sequence>